<evidence type="ECO:0008006" key="3">
    <source>
        <dbReference type="Google" id="ProtNLM"/>
    </source>
</evidence>
<accession>A0A2Z4AQA4</accession>
<dbReference type="PANTHER" id="PTHR40470">
    <property type="entry name" value="PHYTANOYL-COA DIOXYGENASE FAMILY PROTEIN (AFU_ORTHOLOGUE AFUA_2G15850)"/>
    <property type="match status" value="1"/>
</dbReference>
<proteinExistence type="predicted"/>
<protein>
    <recommendedName>
        <fullName evidence="3">Phytanoyl-CoA dioxygenase family protein</fullName>
    </recommendedName>
</protein>
<organism evidence="1 2">
    <name type="scientific">Candidatus Moanibacter tarae</name>
    <dbReference type="NCBI Taxonomy" id="2200854"/>
    <lineage>
        <taxon>Bacteria</taxon>
        <taxon>Pseudomonadati</taxon>
        <taxon>Verrucomicrobiota</taxon>
        <taxon>Opitutia</taxon>
        <taxon>Puniceicoccales</taxon>
        <taxon>Puniceicoccales incertae sedis</taxon>
        <taxon>Candidatus Moanibacter</taxon>
    </lineage>
</organism>
<evidence type="ECO:0000313" key="2">
    <source>
        <dbReference type="Proteomes" id="UP000247465"/>
    </source>
</evidence>
<reference evidence="1 2" key="1">
    <citation type="submission" date="2018-06" db="EMBL/GenBank/DDBJ databases">
        <title>Draft Genome Sequence of a Novel Marine Bacterium Related to the Verrucomicrobia.</title>
        <authorList>
            <person name="Vosseberg J."/>
            <person name="Martijn J."/>
            <person name="Ettema T.J.G."/>
        </authorList>
    </citation>
    <scope>NUCLEOTIDE SEQUENCE [LARGE SCALE GENOMIC DNA]</scope>
    <source>
        <strain evidence="1">TARA_B100001123</strain>
    </source>
</reference>
<dbReference type="PANTHER" id="PTHR40470:SF1">
    <property type="entry name" value="PHYTANOYL-COA DIOXYGENASE FAMILY PROTEIN (AFU_ORTHOLOGUE AFUA_2G15850)"/>
    <property type="match status" value="1"/>
</dbReference>
<dbReference type="Proteomes" id="UP000247465">
    <property type="component" value="Chromosome"/>
</dbReference>
<dbReference type="EMBL" id="CP029803">
    <property type="protein sequence ID" value="AWT60052.1"/>
    <property type="molecule type" value="Genomic_DNA"/>
</dbReference>
<dbReference type="KEGG" id="mtar:DF168_01251"/>
<dbReference type="AlphaFoldDB" id="A0A2Z4AQA4"/>
<sequence length="410" mass="47321">MIRASRDEFLERGFVICRGLIPPGDLETLRKSHEILVDRQREVWASEARPGDPSGGIWETSAQPRLMINRMDGLHSKQTADTIEFWLRENVHGLSSYLISEEDCPPTEMMMMCNPVTDRGPAKWHRDFYPPLNAPLMAYVDDILETGPRYVQWNIPLYDDDVLWVIPGSHLRPNTEEENESIKRDPCVAVPGGIQTHLKAGDGVAYILPILHWGSNYSNRLRRTIHGGFSRLTNWESTSWIQYLEPSAQETFRRWHKRAIGYMDYAIDAFQAVIAKDSKAYLAALEELFPKRGDKGVIKSTICLSKTAKHIYNHCCRDPETLTENEKQGVTQVHPMTLQWGMPLSERFTAEEARMIWERFKPVDDVMQQKKLSLFPGFQGQETFYHFEKVPAEMTLENWFGSWESGRLDD</sequence>
<name>A0A2Z4AQA4_9BACT</name>
<dbReference type="SUPFAM" id="SSF51197">
    <property type="entry name" value="Clavaminate synthase-like"/>
    <property type="match status" value="1"/>
</dbReference>
<evidence type="ECO:0000313" key="1">
    <source>
        <dbReference type="EMBL" id="AWT60052.1"/>
    </source>
</evidence>
<gene>
    <name evidence="1" type="ORF">DF168_01251</name>
</gene>
<dbReference type="Gene3D" id="2.60.120.620">
    <property type="entry name" value="q2cbj1_9rhob like domain"/>
    <property type="match status" value="1"/>
</dbReference>